<protein>
    <submittedName>
        <fullName evidence="9">Uncharacterized protein</fullName>
    </submittedName>
</protein>
<dbReference type="InterPro" id="IPR008930">
    <property type="entry name" value="Terpenoid_cyclase/PrenylTrfase"/>
</dbReference>
<dbReference type="GO" id="GO:0046872">
    <property type="term" value="F:metal ion binding"/>
    <property type="evidence" value="ECO:0007669"/>
    <property type="project" value="UniProtKB-KW"/>
</dbReference>
<evidence type="ECO:0000256" key="1">
    <source>
        <dbReference type="ARBA" id="ARBA00001946"/>
    </source>
</evidence>
<comment type="caution">
    <text evidence="9">The sequence shown here is derived from an EMBL/GenBank/DDBJ whole genome shotgun (WGS) entry which is preliminary data.</text>
</comment>
<feature type="domain" description="Terpene synthase N-terminal" evidence="7">
    <location>
        <begin position="46"/>
        <end position="204"/>
    </location>
</feature>
<keyword evidence="10" id="KW-1185">Reference proteome</keyword>
<dbReference type="SFLD" id="SFLDG01019">
    <property type="entry name" value="Terpene_Cyclase_Like_1_C_Termi"/>
    <property type="match status" value="1"/>
</dbReference>
<dbReference type="SUPFAM" id="SSF48576">
    <property type="entry name" value="Terpenoid synthases"/>
    <property type="match status" value="1"/>
</dbReference>
<proteinExistence type="inferred from homology"/>
<dbReference type="InterPro" id="IPR036965">
    <property type="entry name" value="Terpene_synth_N_sf"/>
</dbReference>
<keyword evidence="4" id="KW-0479">Metal-binding</keyword>
<dbReference type="InterPro" id="IPR008949">
    <property type="entry name" value="Isoprenoid_synthase_dom_sf"/>
</dbReference>
<evidence type="ECO:0000256" key="6">
    <source>
        <dbReference type="SAM" id="MobiDB-lite"/>
    </source>
</evidence>
<dbReference type="PANTHER" id="PTHR31225">
    <property type="entry name" value="OS04G0344100 PROTEIN-RELATED"/>
    <property type="match status" value="1"/>
</dbReference>
<evidence type="ECO:0000259" key="8">
    <source>
        <dbReference type="Pfam" id="PF03936"/>
    </source>
</evidence>
<feature type="domain" description="Terpene synthase metal-binding" evidence="8">
    <location>
        <begin position="270"/>
        <end position="455"/>
    </location>
</feature>
<dbReference type="Pfam" id="PF01397">
    <property type="entry name" value="Terpene_synth"/>
    <property type="match status" value="1"/>
</dbReference>
<feature type="region of interest" description="Disordered" evidence="6">
    <location>
        <begin position="1"/>
        <end position="27"/>
    </location>
</feature>
<evidence type="ECO:0000256" key="2">
    <source>
        <dbReference type="ARBA" id="ARBA00004721"/>
    </source>
</evidence>
<evidence type="ECO:0000313" key="9">
    <source>
        <dbReference type="EMBL" id="KAL3849360.1"/>
    </source>
</evidence>
<evidence type="ECO:0000256" key="4">
    <source>
        <dbReference type="ARBA" id="ARBA00022723"/>
    </source>
</evidence>
<dbReference type="Pfam" id="PF03936">
    <property type="entry name" value="Terpene_synth_C"/>
    <property type="match status" value="1"/>
</dbReference>
<dbReference type="InterPro" id="IPR005630">
    <property type="entry name" value="Terpene_synthase_metal-bd"/>
</dbReference>
<dbReference type="InterPro" id="IPR044814">
    <property type="entry name" value="Terpene_cyclase_plant_C1"/>
</dbReference>
<dbReference type="FunFam" id="1.50.10.130:FF:000001">
    <property type="entry name" value="Isoprene synthase, chloroplastic"/>
    <property type="match status" value="1"/>
</dbReference>
<evidence type="ECO:0000259" key="7">
    <source>
        <dbReference type="Pfam" id="PF01397"/>
    </source>
</evidence>
<dbReference type="Gene3D" id="1.10.600.10">
    <property type="entry name" value="Farnesyl Diphosphate Synthase"/>
    <property type="match status" value="1"/>
</dbReference>
<organism evidence="9 10">
    <name type="scientific">Penstemon smallii</name>
    <dbReference type="NCBI Taxonomy" id="265156"/>
    <lineage>
        <taxon>Eukaryota</taxon>
        <taxon>Viridiplantae</taxon>
        <taxon>Streptophyta</taxon>
        <taxon>Embryophyta</taxon>
        <taxon>Tracheophyta</taxon>
        <taxon>Spermatophyta</taxon>
        <taxon>Magnoliopsida</taxon>
        <taxon>eudicotyledons</taxon>
        <taxon>Gunneridae</taxon>
        <taxon>Pentapetalae</taxon>
        <taxon>asterids</taxon>
        <taxon>lamiids</taxon>
        <taxon>Lamiales</taxon>
        <taxon>Plantaginaceae</taxon>
        <taxon>Cheloneae</taxon>
        <taxon>Penstemon</taxon>
    </lineage>
</organism>
<dbReference type="PANTHER" id="PTHR31225:SF221">
    <property type="entry name" value="(-)-GERMACRENE D SYNTHASE"/>
    <property type="match status" value="1"/>
</dbReference>
<sequence>MPSEVVRRKISNELSNDHEPSESPSENYRRAYFRRHFRRTIFDISQHEEEKLEKLKEEVKKMFAATPNDAHHKLDLVDTIQRLGVGYHFEKEIDDYLKYTYNINGSKKGNDNDLHIVALRFRLLRQQGYYVHCNVFNEFMDNESKFKESLVSNVQGMLSLYEAAHMAIHGEEILDEALKFSSSHLKSMMHSTMNNYLASQISEAVQIPIRKSVTRIAAKKFMSIYKEKRDSHDEMLLNFAKLDFNLLQRKHQKELCDINCIMFNLPPWWKALDFENKLPFARDKVVECYFWIMSVYFEPKYEIARKFLTKVLNMTSILDDIYDVEGTLDDLPLFTEAIQRWDGRAIDQLPPYMRVCYQALLDVYAEMEEEMEKVGRSYGVHYAKEEMKKLACLYYEEAKWWFNKSKPTAEEYLNVAILSSGYPMLSAAALVGMVGDVITKEDFEWITNTPQIIEAKVSAVDCHMNEHGSSKEEAIAEFELQVLNAWKDINQGSLITPTSPSMPILMRVVNLARFMHLLYRDYNGYTNSKIKTKEFISFVLIEPVTI</sequence>
<dbReference type="Proteomes" id="UP001634393">
    <property type="component" value="Unassembled WGS sequence"/>
</dbReference>
<comment type="cofactor">
    <cofactor evidence="1">
        <name>Mg(2+)</name>
        <dbReference type="ChEBI" id="CHEBI:18420"/>
    </cofactor>
</comment>
<dbReference type="SFLD" id="SFLDS00005">
    <property type="entry name" value="Isoprenoid_Synthase_Type_I"/>
    <property type="match status" value="1"/>
</dbReference>
<dbReference type="Gene3D" id="1.50.10.130">
    <property type="entry name" value="Terpene synthase, N-terminal domain"/>
    <property type="match status" value="1"/>
</dbReference>
<keyword evidence="5" id="KW-0456">Lyase</keyword>
<accession>A0ABD3UK21</accession>
<gene>
    <name evidence="9" type="ORF">ACJIZ3_011242</name>
</gene>
<evidence type="ECO:0000313" key="10">
    <source>
        <dbReference type="Proteomes" id="UP001634393"/>
    </source>
</evidence>
<feature type="compositionally biased region" description="Basic and acidic residues" evidence="6">
    <location>
        <begin position="1"/>
        <end position="21"/>
    </location>
</feature>
<comment type="similarity">
    <text evidence="3">Belongs to the terpene synthase family.</text>
</comment>
<dbReference type="EMBL" id="JBJXBP010000001">
    <property type="protein sequence ID" value="KAL3849360.1"/>
    <property type="molecule type" value="Genomic_DNA"/>
</dbReference>
<evidence type="ECO:0000256" key="3">
    <source>
        <dbReference type="ARBA" id="ARBA00006333"/>
    </source>
</evidence>
<dbReference type="AlphaFoldDB" id="A0ABD3UK21"/>
<dbReference type="InterPro" id="IPR034741">
    <property type="entry name" value="Terpene_cyclase-like_1_C"/>
</dbReference>
<comment type="pathway">
    <text evidence="2">Secondary metabolite biosynthesis; terpenoid biosynthesis.</text>
</comment>
<dbReference type="InterPro" id="IPR050148">
    <property type="entry name" value="Terpene_synthase-like"/>
</dbReference>
<dbReference type="InterPro" id="IPR001906">
    <property type="entry name" value="Terpene_synth_N"/>
</dbReference>
<evidence type="ECO:0000256" key="5">
    <source>
        <dbReference type="ARBA" id="ARBA00023239"/>
    </source>
</evidence>
<name>A0ABD3UK21_9LAMI</name>
<dbReference type="GO" id="GO:0016829">
    <property type="term" value="F:lyase activity"/>
    <property type="evidence" value="ECO:0007669"/>
    <property type="project" value="UniProtKB-KW"/>
</dbReference>
<reference evidence="9 10" key="1">
    <citation type="submission" date="2024-12" db="EMBL/GenBank/DDBJ databases">
        <title>The unique morphological basis and parallel evolutionary history of personate flowers in Penstemon.</title>
        <authorList>
            <person name="Depatie T.H."/>
            <person name="Wessinger C.A."/>
        </authorList>
    </citation>
    <scope>NUCLEOTIDE SEQUENCE [LARGE SCALE GENOMIC DNA]</scope>
    <source>
        <strain evidence="9">WTNN_2</strain>
        <tissue evidence="9">Leaf</tissue>
    </source>
</reference>
<dbReference type="CDD" id="cd00684">
    <property type="entry name" value="Terpene_cyclase_plant_C1"/>
    <property type="match status" value="1"/>
</dbReference>
<dbReference type="SUPFAM" id="SSF48239">
    <property type="entry name" value="Terpenoid cyclases/Protein prenyltransferases"/>
    <property type="match status" value="1"/>
</dbReference>